<evidence type="ECO:0000256" key="1">
    <source>
        <dbReference type="ARBA" id="ARBA00004167"/>
    </source>
</evidence>
<dbReference type="GO" id="GO:0016020">
    <property type="term" value="C:membrane"/>
    <property type="evidence" value="ECO:0007669"/>
    <property type="project" value="UniProtKB-SubCell"/>
</dbReference>
<gene>
    <name evidence="9" type="ORF">GOBAR_AA11731</name>
</gene>
<proteinExistence type="inferred from homology"/>
<evidence type="ECO:0000256" key="8">
    <source>
        <dbReference type="SAM" id="Phobius"/>
    </source>
</evidence>
<evidence type="ECO:0000256" key="6">
    <source>
        <dbReference type="ARBA" id="ARBA00022989"/>
    </source>
</evidence>
<keyword evidence="5" id="KW-0029">Amino-acid transport</keyword>
<evidence type="ECO:0000256" key="7">
    <source>
        <dbReference type="ARBA" id="ARBA00023136"/>
    </source>
</evidence>
<dbReference type="GO" id="GO:0080143">
    <property type="term" value="P:regulation of amino acid export"/>
    <property type="evidence" value="ECO:0007669"/>
    <property type="project" value="InterPro"/>
</dbReference>
<dbReference type="PANTHER" id="PTHR33228:SF76">
    <property type="entry name" value="PROTEIN GLUTAMINE DUMPER 7"/>
    <property type="match status" value="1"/>
</dbReference>
<name>A0A2P5XZZ0_GOSBA</name>
<dbReference type="InterPro" id="IPR040359">
    <property type="entry name" value="GDU"/>
</dbReference>
<keyword evidence="6 8" id="KW-1133">Transmembrane helix</keyword>
<dbReference type="PANTHER" id="PTHR33228">
    <property type="entry name" value="PROTEIN GLUTAMINE DUMPER 4-RELATED"/>
    <property type="match status" value="1"/>
</dbReference>
<reference evidence="9 10" key="1">
    <citation type="submission" date="2015-01" db="EMBL/GenBank/DDBJ databases">
        <title>Genome of allotetraploid Gossypium barbadense reveals genomic plasticity and fiber elongation in cotton evolution.</title>
        <authorList>
            <person name="Chen X."/>
            <person name="Liu X."/>
            <person name="Zhao B."/>
            <person name="Zheng H."/>
            <person name="Hu Y."/>
            <person name="Lu G."/>
            <person name="Yang C."/>
            <person name="Chen J."/>
            <person name="Shan C."/>
            <person name="Zhang L."/>
            <person name="Zhou Y."/>
            <person name="Wang L."/>
            <person name="Guo W."/>
            <person name="Bai Y."/>
            <person name="Ruan J."/>
            <person name="Shangguan X."/>
            <person name="Mao Y."/>
            <person name="Jiang J."/>
            <person name="Zhu Y."/>
            <person name="Lei J."/>
            <person name="Kang H."/>
            <person name="Chen S."/>
            <person name="He X."/>
            <person name="Wang R."/>
            <person name="Wang Y."/>
            <person name="Chen J."/>
            <person name="Wang L."/>
            <person name="Yu S."/>
            <person name="Wang B."/>
            <person name="Wei J."/>
            <person name="Song S."/>
            <person name="Lu X."/>
            <person name="Gao Z."/>
            <person name="Gu W."/>
            <person name="Deng X."/>
            <person name="Ma D."/>
            <person name="Wang S."/>
            <person name="Liang W."/>
            <person name="Fang L."/>
            <person name="Cai C."/>
            <person name="Zhu X."/>
            <person name="Zhou B."/>
            <person name="Zhang Y."/>
            <person name="Chen Z."/>
            <person name="Xu S."/>
            <person name="Zhu R."/>
            <person name="Wang S."/>
            <person name="Zhang T."/>
            <person name="Zhao G."/>
        </authorList>
    </citation>
    <scope>NUCLEOTIDE SEQUENCE [LARGE SCALE GENOMIC DNA]</scope>
    <source>
        <strain evidence="10">cv. Xinhai21</strain>
        <tissue evidence="9">Leaf</tissue>
    </source>
</reference>
<evidence type="ECO:0000313" key="9">
    <source>
        <dbReference type="EMBL" id="PPS08919.1"/>
    </source>
</evidence>
<organism evidence="9 10">
    <name type="scientific">Gossypium barbadense</name>
    <name type="common">Sea Island cotton</name>
    <name type="synonym">Hibiscus barbadensis</name>
    <dbReference type="NCBI Taxonomy" id="3634"/>
    <lineage>
        <taxon>Eukaryota</taxon>
        <taxon>Viridiplantae</taxon>
        <taxon>Streptophyta</taxon>
        <taxon>Embryophyta</taxon>
        <taxon>Tracheophyta</taxon>
        <taxon>Spermatophyta</taxon>
        <taxon>Magnoliopsida</taxon>
        <taxon>eudicotyledons</taxon>
        <taxon>Gunneridae</taxon>
        <taxon>Pentapetalae</taxon>
        <taxon>rosids</taxon>
        <taxon>malvids</taxon>
        <taxon>Malvales</taxon>
        <taxon>Malvaceae</taxon>
        <taxon>Malvoideae</taxon>
        <taxon>Gossypium</taxon>
    </lineage>
</organism>
<accession>A0A2P5XZZ0</accession>
<keyword evidence="3" id="KW-0813">Transport</keyword>
<evidence type="ECO:0000256" key="3">
    <source>
        <dbReference type="ARBA" id="ARBA00022448"/>
    </source>
</evidence>
<dbReference type="OrthoDB" id="770444at2759"/>
<dbReference type="EMBL" id="KZ663930">
    <property type="protein sequence ID" value="PPS08919.1"/>
    <property type="molecule type" value="Genomic_DNA"/>
</dbReference>
<dbReference type="Proteomes" id="UP000239757">
    <property type="component" value="Unassembled WGS sequence"/>
</dbReference>
<dbReference type="GO" id="GO:0006865">
    <property type="term" value="P:amino acid transport"/>
    <property type="evidence" value="ECO:0007669"/>
    <property type="project" value="UniProtKB-KW"/>
</dbReference>
<sequence length="128" mass="14087">MRSSGNSTVGNDSLLQWNSPLPYLFGGLTIVFGIIGIALLFLACSHWRQSSPELPNAKEEKNNETIQASASMEPKIVVIMAGDDHPRFVEIPSFISDDPYDTRKSFENVVPSSTPSKVMQIPKDSIYA</sequence>
<evidence type="ECO:0000256" key="4">
    <source>
        <dbReference type="ARBA" id="ARBA00022692"/>
    </source>
</evidence>
<protein>
    <submittedName>
        <fullName evidence="9">Uncharacterized protein</fullName>
    </submittedName>
</protein>
<evidence type="ECO:0000256" key="2">
    <source>
        <dbReference type="ARBA" id="ARBA00009977"/>
    </source>
</evidence>
<comment type="subcellular location">
    <subcellularLocation>
        <location evidence="1">Membrane</location>
        <topology evidence="1">Single-pass membrane protein</topology>
    </subcellularLocation>
</comment>
<keyword evidence="7 8" id="KW-0472">Membrane</keyword>
<feature type="transmembrane region" description="Helical" evidence="8">
    <location>
        <begin position="20"/>
        <end position="42"/>
    </location>
</feature>
<comment type="similarity">
    <text evidence="2">Belongs to the GLUTAMINE DUMPER 1 (TC 9.B.60) family.</text>
</comment>
<dbReference type="AlphaFoldDB" id="A0A2P5XZZ0"/>
<evidence type="ECO:0000256" key="5">
    <source>
        <dbReference type="ARBA" id="ARBA00022970"/>
    </source>
</evidence>
<keyword evidence="4 8" id="KW-0812">Transmembrane</keyword>
<evidence type="ECO:0000313" key="10">
    <source>
        <dbReference type="Proteomes" id="UP000239757"/>
    </source>
</evidence>